<evidence type="ECO:0000259" key="2">
    <source>
        <dbReference type="Pfam" id="PF00501"/>
    </source>
</evidence>
<dbReference type="InterPro" id="IPR025110">
    <property type="entry name" value="AMP-bd_C"/>
</dbReference>
<reference evidence="4 5" key="1">
    <citation type="submission" date="2017-03" db="EMBL/GenBank/DDBJ databases">
        <title>Whole genome sequences of fourteen strains of Bradyrhizobium canariense and one strain of Bradyrhizobium japonicum isolated from Lupinus (Papilionoideae: Genisteae) species in Algeria.</title>
        <authorList>
            <person name="Crovadore J."/>
            <person name="Chekireb D."/>
            <person name="Brachmann A."/>
            <person name="Chablais R."/>
            <person name="Cochard B."/>
            <person name="Lefort F."/>
        </authorList>
    </citation>
    <scope>NUCLEOTIDE SEQUENCE [LARGE SCALE GENOMIC DNA]</scope>
    <source>
        <strain evidence="4 5">UBMAN05</strain>
    </source>
</reference>
<evidence type="ECO:0000313" key="4">
    <source>
        <dbReference type="EMBL" id="OSJ33829.1"/>
    </source>
</evidence>
<protein>
    <submittedName>
        <fullName evidence="4">Benzoate-CoA ligase family protein</fullName>
    </submittedName>
</protein>
<evidence type="ECO:0000259" key="3">
    <source>
        <dbReference type="Pfam" id="PF13193"/>
    </source>
</evidence>
<dbReference type="Gene3D" id="3.30.300.30">
    <property type="match status" value="1"/>
</dbReference>
<dbReference type="SUPFAM" id="SSF56801">
    <property type="entry name" value="Acetyl-CoA synthetase-like"/>
    <property type="match status" value="1"/>
</dbReference>
<accession>A0ABX3XAG5</accession>
<name>A0ABX3XAG5_9BRAD</name>
<evidence type="ECO:0000256" key="1">
    <source>
        <dbReference type="ARBA" id="ARBA00022598"/>
    </source>
</evidence>
<feature type="domain" description="AMP-dependent synthetase/ligase" evidence="2">
    <location>
        <begin position="36"/>
        <end position="399"/>
    </location>
</feature>
<dbReference type="Gene3D" id="3.40.50.12780">
    <property type="entry name" value="N-terminal domain of ligase-like"/>
    <property type="match status" value="1"/>
</dbReference>
<dbReference type="Pfam" id="PF13193">
    <property type="entry name" value="AMP-binding_C"/>
    <property type="match status" value="1"/>
</dbReference>
<dbReference type="PANTHER" id="PTHR43352:SF1">
    <property type="entry name" value="ANTHRANILATE--COA LIGASE"/>
    <property type="match status" value="1"/>
</dbReference>
<dbReference type="EMBL" id="NAFK01000131">
    <property type="protein sequence ID" value="OSJ33829.1"/>
    <property type="molecule type" value="Genomic_DNA"/>
</dbReference>
<dbReference type="CDD" id="cd05959">
    <property type="entry name" value="BCL_4HBCL"/>
    <property type="match status" value="1"/>
</dbReference>
<evidence type="ECO:0000313" key="5">
    <source>
        <dbReference type="Proteomes" id="UP000193884"/>
    </source>
</evidence>
<organism evidence="4 5">
    <name type="scientific">Bradyrhizobium canariense</name>
    <dbReference type="NCBI Taxonomy" id="255045"/>
    <lineage>
        <taxon>Bacteria</taxon>
        <taxon>Pseudomonadati</taxon>
        <taxon>Pseudomonadota</taxon>
        <taxon>Alphaproteobacteria</taxon>
        <taxon>Hyphomicrobiales</taxon>
        <taxon>Nitrobacteraceae</taxon>
        <taxon>Bradyrhizobium</taxon>
    </lineage>
</organism>
<comment type="caution">
    <text evidence="4">The sequence shown here is derived from an EMBL/GenBank/DDBJ whole genome shotgun (WGS) entry which is preliminary data.</text>
</comment>
<dbReference type="NCBIfam" id="TIGR02262">
    <property type="entry name" value="benz_CoA_lig"/>
    <property type="match status" value="1"/>
</dbReference>
<dbReference type="Pfam" id="PF00501">
    <property type="entry name" value="AMP-binding"/>
    <property type="match status" value="1"/>
</dbReference>
<dbReference type="InterPro" id="IPR000873">
    <property type="entry name" value="AMP-dep_synth/lig_dom"/>
</dbReference>
<keyword evidence="5" id="KW-1185">Reference proteome</keyword>
<dbReference type="Proteomes" id="UP000193884">
    <property type="component" value="Unassembled WGS sequence"/>
</dbReference>
<gene>
    <name evidence="4" type="ORF">BST63_04800</name>
</gene>
<dbReference type="RefSeq" id="WP_085383581.1">
    <property type="nucleotide sequence ID" value="NZ_NAFJ01000113.1"/>
</dbReference>
<dbReference type="InterPro" id="IPR011957">
    <property type="entry name" value="Benz_CoA_lig"/>
</dbReference>
<proteinExistence type="predicted"/>
<dbReference type="InterPro" id="IPR042099">
    <property type="entry name" value="ANL_N_sf"/>
</dbReference>
<keyword evidence="1 4" id="KW-0436">Ligase</keyword>
<dbReference type="PANTHER" id="PTHR43352">
    <property type="entry name" value="ACETYL-COA SYNTHETASE"/>
    <property type="match status" value="1"/>
</dbReference>
<sequence>MSQQIHDQVPADCAGAREIGFSVPQVYNASRVLFDNVGKGHGDKLALIGPAGTRTYAELCAEAGRWGNGFASLGLKRGDRVLLFLDDTPAYPAAFFGAVRAGFVPLLINTLTPPDLLQFYLADSGATVAVADAEFCARFNAEACKDTALHTLVVVNGPASDHAAPNAVSAAGWLPQFPTELAEADTHRNEMAFWMYSSGSTGRPKGIVHLQHDMAYSEAAFAQNVLKLTPDDICFSVPKIFFAYGFGNAITFPFSAGATTLLLPGQPKPAAIFSAIEQYRPTVFFGLPTLYTSLTKAEGANKTDFSSLRMALSAAEVLSAEVFNGWKTLTGLEIVEGLGSTEVLHIYLSNRPERKKLGAAGLRVPGYEVALRDKGGRDVADDEEGILWVRGDSNTPLYWNRPDKSAETIREGGWIYTGDRFVRDGDGFHFFRGRADDLIKISGQWVYPLEVELCLADHPDIRECAVFAAELPDRRMTLKAVVVMNTRAADQSETTRRLQDYVKGKLLPYKYPREVIFIDELPKTGTGKIDRQALLRM</sequence>
<dbReference type="InterPro" id="IPR045851">
    <property type="entry name" value="AMP-bd_C_sf"/>
</dbReference>
<dbReference type="GO" id="GO:0016874">
    <property type="term" value="F:ligase activity"/>
    <property type="evidence" value="ECO:0007669"/>
    <property type="project" value="UniProtKB-KW"/>
</dbReference>
<feature type="domain" description="AMP-binding enzyme C-terminal" evidence="3">
    <location>
        <begin position="450"/>
        <end position="528"/>
    </location>
</feature>